<evidence type="ECO:0000259" key="2">
    <source>
        <dbReference type="PROSITE" id="PS50943"/>
    </source>
</evidence>
<dbReference type="Gene3D" id="1.10.260.40">
    <property type="entry name" value="lambda repressor-like DNA-binding domains"/>
    <property type="match status" value="1"/>
</dbReference>
<dbReference type="CDD" id="cd00093">
    <property type="entry name" value="HTH_XRE"/>
    <property type="match status" value="1"/>
</dbReference>
<evidence type="ECO:0000313" key="3">
    <source>
        <dbReference type="EMBL" id="MBG8553638.1"/>
    </source>
</evidence>
<feature type="compositionally biased region" description="Pro residues" evidence="1">
    <location>
        <begin position="66"/>
        <end position="78"/>
    </location>
</feature>
<comment type="caution">
    <text evidence="3">The sequence shown here is derived from an EMBL/GenBank/DDBJ whole genome shotgun (WGS) entry which is preliminary data.</text>
</comment>
<name>A0ABS0L0P9_9BACT</name>
<gene>
    <name evidence="3" type="ORF">I5L79_08775</name>
</gene>
<evidence type="ECO:0000313" key="4">
    <source>
        <dbReference type="Proteomes" id="UP000601099"/>
    </source>
</evidence>
<keyword evidence="4" id="KW-1185">Reference proteome</keyword>
<protein>
    <submittedName>
        <fullName evidence="3">Helix-turn-helix transcriptional regulator</fullName>
    </submittedName>
</protein>
<dbReference type="SMART" id="SM00530">
    <property type="entry name" value="HTH_XRE"/>
    <property type="match status" value="1"/>
</dbReference>
<accession>A0ABS0L0P9</accession>
<feature type="domain" description="HTH cro/C1-type" evidence="2">
    <location>
        <begin position="12"/>
        <end position="56"/>
    </location>
</feature>
<dbReference type="InterPro" id="IPR001387">
    <property type="entry name" value="Cro/C1-type_HTH"/>
</dbReference>
<proteinExistence type="predicted"/>
<dbReference type="PROSITE" id="PS50943">
    <property type="entry name" value="HTH_CROC1"/>
    <property type="match status" value="1"/>
</dbReference>
<sequence>MPRSPKYTNSLLSQIRAYYGLSQHALAEYLGIALSQVSHLEAGRRQPSLAVLDALAPLTQHMTAPQAPPDPDATPPAGPLDAAPLEARRRHCRWRAANLRRELEPLAAQATVAARWAGALPGLLAGLPPADPLTPPAPDASPAGRAAYQQWFRRVWLEAQAPALSPEALAH</sequence>
<feature type="region of interest" description="Disordered" evidence="1">
    <location>
        <begin position="62"/>
        <end position="82"/>
    </location>
</feature>
<dbReference type="Proteomes" id="UP000601099">
    <property type="component" value="Unassembled WGS sequence"/>
</dbReference>
<dbReference type="EMBL" id="JADWYK010000004">
    <property type="protein sequence ID" value="MBG8553638.1"/>
    <property type="molecule type" value="Genomic_DNA"/>
</dbReference>
<reference evidence="3 4" key="1">
    <citation type="submission" date="2020-11" db="EMBL/GenBank/DDBJ databases">
        <title>Hymenobacter sp.</title>
        <authorList>
            <person name="Kim M.K."/>
        </authorList>
    </citation>
    <scope>NUCLEOTIDE SEQUENCE [LARGE SCALE GENOMIC DNA]</scope>
    <source>
        <strain evidence="3 4">BT594</strain>
    </source>
</reference>
<dbReference type="SUPFAM" id="SSF47413">
    <property type="entry name" value="lambda repressor-like DNA-binding domains"/>
    <property type="match status" value="1"/>
</dbReference>
<dbReference type="Pfam" id="PF01381">
    <property type="entry name" value="HTH_3"/>
    <property type="match status" value="1"/>
</dbReference>
<dbReference type="InterPro" id="IPR010982">
    <property type="entry name" value="Lambda_DNA-bd_dom_sf"/>
</dbReference>
<organism evidence="3 4">
    <name type="scientific">Hymenobacter guriensis</name>
    <dbReference type="NCBI Taxonomy" id="2793065"/>
    <lineage>
        <taxon>Bacteria</taxon>
        <taxon>Pseudomonadati</taxon>
        <taxon>Bacteroidota</taxon>
        <taxon>Cytophagia</taxon>
        <taxon>Cytophagales</taxon>
        <taxon>Hymenobacteraceae</taxon>
        <taxon>Hymenobacter</taxon>
    </lineage>
</organism>
<dbReference type="RefSeq" id="WP_196954660.1">
    <property type="nucleotide sequence ID" value="NZ_JADWYK010000004.1"/>
</dbReference>
<evidence type="ECO:0000256" key="1">
    <source>
        <dbReference type="SAM" id="MobiDB-lite"/>
    </source>
</evidence>